<dbReference type="InterPro" id="IPR050338">
    <property type="entry name" value="DisA"/>
</dbReference>
<keyword evidence="5" id="KW-0067">ATP-binding</keyword>
<evidence type="ECO:0000256" key="2">
    <source>
        <dbReference type="ARBA" id="ARBA00022679"/>
    </source>
</evidence>
<sequence length="73" mass="7971">LGTRHRAAVGITEQSDCVVVVVSEETGVISVAVQRQLTRNLDEKSLRELLLKLTEGNRRPGPVRGLFNWGASS</sequence>
<organism evidence="7 8">
    <name type="scientific">Symbiobacterium thermophilum</name>
    <dbReference type="NCBI Taxonomy" id="2734"/>
    <lineage>
        <taxon>Bacteria</taxon>
        <taxon>Bacillati</taxon>
        <taxon>Bacillota</taxon>
        <taxon>Clostridia</taxon>
        <taxon>Eubacteriales</taxon>
        <taxon>Symbiobacteriaceae</taxon>
        <taxon>Symbiobacterium</taxon>
    </lineage>
</organism>
<protein>
    <submittedName>
        <fullName evidence="7">TIGR00159 family protein</fullName>
    </submittedName>
</protein>
<proteinExistence type="predicted"/>
<reference evidence="7" key="1">
    <citation type="submission" date="2017-11" db="EMBL/GenBank/DDBJ databases">
        <title>Three new genomes from thermophilic consortium.</title>
        <authorList>
            <person name="Quaggio R."/>
            <person name="Amgarten D."/>
            <person name="Setubal J.C."/>
        </authorList>
    </citation>
    <scope>NUCLEOTIDE SEQUENCE</scope>
    <source>
        <strain evidence="7">ZCTH01-B2</strain>
    </source>
</reference>
<feature type="non-terminal residue" evidence="7">
    <location>
        <position position="1"/>
    </location>
</feature>
<dbReference type="InterPro" id="IPR036888">
    <property type="entry name" value="DNA_integrity_DisA_N_sf"/>
</dbReference>
<name>A0A953LHJ0_SYMTR</name>
<evidence type="ECO:0000313" key="8">
    <source>
        <dbReference type="Proteomes" id="UP000732377"/>
    </source>
</evidence>
<evidence type="ECO:0000256" key="5">
    <source>
        <dbReference type="ARBA" id="ARBA00022840"/>
    </source>
</evidence>
<dbReference type="InterPro" id="IPR003390">
    <property type="entry name" value="DNA_integrity_scan_DisA_N"/>
</dbReference>
<dbReference type="GO" id="GO:0106408">
    <property type="term" value="F:diadenylate cyclase activity"/>
    <property type="evidence" value="ECO:0007669"/>
    <property type="project" value="UniProtKB-EC"/>
</dbReference>
<dbReference type="GO" id="GO:0005524">
    <property type="term" value="F:ATP binding"/>
    <property type="evidence" value="ECO:0007669"/>
    <property type="project" value="UniProtKB-KW"/>
</dbReference>
<dbReference type="RefSeq" id="WP_273380521.1">
    <property type="nucleotide sequence ID" value="NZ_PIUK01000165.1"/>
</dbReference>
<dbReference type="PANTHER" id="PTHR34185:SF1">
    <property type="entry name" value="DIADENYLATE CYCLASE"/>
    <property type="match status" value="1"/>
</dbReference>
<dbReference type="GO" id="GO:0004016">
    <property type="term" value="F:adenylate cyclase activity"/>
    <property type="evidence" value="ECO:0007669"/>
    <property type="project" value="TreeGrafter"/>
</dbReference>
<dbReference type="PANTHER" id="PTHR34185">
    <property type="entry name" value="DIADENYLATE CYCLASE"/>
    <property type="match status" value="1"/>
</dbReference>
<keyword evidence="4" id="KW-0547">Nucleotide-binding</keyword>
<dbReference type="PROSITE" id="PS51794">
    <property type="entry name" value="DAC"/>
    <property type="match status" value="1"/>
</dbReference>
<gene>
    <name evidence="7" type="ORF">CWE10_14165</name>
</gene>
<dbReference type="AlphaFoldDB" id="A0A953LHJ0"/>
<comment type="caution">
    <text evidence="7">The sequence shown here is derived from an EMBL/GenBank/DDBJ whole genome shotgun (WGS) entry which is preliminary data.</text>
</comment>
<evidence type="ECO:0000256" key="1">
    <source>
        <dbReference type="ARBA" id="ARBA00000877"/>
    </source>
</evidence>
<evidence type="ECO:0000313" key="7">
    <source>
        <dbReference type="EMBL" id="MBY6277328.1"/>
    </source>
</evidence>
<feature type="domain" description="DAC" evidence="6">
    <location>
        <begin position="1"/>
        <end position="43"/>
    </location>
</feature>
<keyword evidence="2" id="KW-0808">Transferase</keyword>
<accession>A0A953LHJ0</accession>
<keyword evidence="3" id="KW-0548">Nucleotidyltransferase</keyword>
<evidence type="ECO:0000256" key="3">
    <source>
        <dbReference type="ARBA" id="ARBA00022695"/>
    </source>
</evidence>
<evidence type="ECO:0000259" key="6">
    <source>
        <dbReference type="PROSITE" id="PS51794"/>
    </source>
</evidence>
<dbReference type="Gene3D" id="3.40.1700.10">
    <property type="entry name" value="DNA integrity scanning protein, DisA, N-terminal domain"/>
    <property type="match status" value="1"/>
</dbReference>
<dbReference type="Pfam" id="PF02457">
    <property type="entry name" value="DAC"/>
    <property type="match status" value="1"/>
</dbReference>
<dbReference type="SUPFAM" id="SSF143597">
    <property type="entry name" value="YojJ-like"/>
    <property type="match status" value="1"/>
</dbReference>
<evidence type="ECO:0000256" key="4">
    <source>
        <dbReference type="ARBA" id="ARBA00022741"/>
    </source>
</evidence>
<dbReference type="EMBL" id="PIUK01000165">
    <property type="protein sequence ID" value="MBY6277328.1"/>
    <property type="molecule type" value="Genomic_DNA"/>
</dbReference>
<comment type="catalytic activity">
    <reaction evidence="1">
        <text>2 ATP = 3',3'-c-di-AMP + 2 diphosphate</text>
        <dbReference type="Rhea" id="RHEA:35655"/>
        <dbReference type="ChEBI" id="CHEBI:30616"/>
        <dbReference type="ChEBI" id="CHEBI:33019"/>
        <dbReference type="ChEBI" id="CHEBI:71500"/>
        <dbReference type="EC" id="2.7.7.85"/>
    </reaction>
</comment>
<dbReference type="Proteomes" id="UP000732377">
    <property type="component" value="Unassembled WGS sequence"/>
</dbReference>